<organism evidence="1 2">
    <name type="scientific">Tessaracoccus antarcticus</name>
    <dbReference type="NCBI Taxonomy" id="2479848"/>
    <lineage>
        <taxon>Bacteria</taxon>
        <taxon>Bacillati</taxon>
        <taxon>Actinomycetota</taxon>
        <taxon>Actinomycetes</taxon>
        <taxon>Propionibacteriales</taxon>
        <taxon>Propionibacteriaceae</taxon>
        <taxon>Tessaracoccus</taxon>
    </lineage>
</organism>
<dbReference type="AlphaFoldDB" id="A0A3M0G702"/>
<evidence type="ECO:0000313" key="2">
    <source>
        <dbReference type="Proteomes" id="UP000275256"/>
    </source>
</evidence>
<comment type="caution">
    <text evidence="1">The sequence shown here is derived from an EMBL/GenBank/DDBJ whole genome shotgun (WGS) entry which is preliminary data.</text>
</comment>
<protein>
    <submittedName>
        <fullName evidence="1">3-methyladenine DNA glycosylase</fullName>
    </submittedName>
</protein>
<dbReference type="OrthoDB" id="9790578at2"/>
<name>A0A3M0G702_9ACTN</name>
<accession>A0A3M0G702</accession>
<sequence>MAGQADAAEGGPVTVLSGSEWRESAAEHAERVDTELADILARRDSGTAHPVDDFLFHYYSVRPAQLRVWHPGMGVDLMDAPEYADRRFYRVRENRAVLDVPAFLAQRGPTVDTAHTLLTAALGQTPRFGCFGMHEWAMVLGLAQEQTRHPYLPLRFPPEEVSRIVEEVGCRCSHIDAFRFFTPAAKPLNLVQPTRERQAEFDQPGCLHVNMDLYKWAGKLSPAVSSELLFDTFVLARDIRVVDMQASAYDLTEWGLDPVRVETPEGRAEYADVQKGFAERAQPLRRELVAVTQELITIRQLVRS</sequence>
<proteinExistence type="predicted"/>
<gene>
    <name evidence="1" type="ORF">EAX62_09240</name>
</gene>
<dbReference type="EMBL" id="REFW01000002">
    <property type="protein sequence ID" value="RMB59907.1"/>
    <property type="molecule type" value="Genomic_DNA"/>
</dbReference>
<dbReference type="Proteomes" id="UP000275256">
    <property type="component" value="Unassembled WGS sequence"/>
</dbReference>
<reference evidence="1 2" key="1">
    <citation type="submission" date="2018-10" db="EMBL/GenBank/DDBJ databases">
        <title>Tessaracoccus antarcticuss sp. nov., isolated from sediment.</title>
        <authorList>
            <person name="Zhou L.Y."/>
            <person name="Du Z.J."/>
        </authorList>
    </citation>
    <scope>NUCLEOTIDE SEQUENCE [LARGE SCALE GENOMIC DNA]</scope>
    <source>
        <strain evidence="1 2">JDX10</strain>
    </source>
</reference>
<evidence type="ECO:0000313" key="1">
    <source>
        <dbReference type="EMBL" id="RMB59907.1"/>
    </source>
</evidence>
<keyword evidence="2" id="KW-1185">Reference proteome</keyword>